<sequence>MNEWLKENAKVPEGEWVSGEGKALKNTVLNYDDSQQVFFNFVSLSPEKGTFPHQHFLVKDMGFNLVQVRGL</sequence>
<dbReference type="AlphaFoldDB" id="A0A0F6RKK2"/>
<dbReference type="HOGENOM" id="CLU_2735486_0_0_3"/>
<reference evidence="1 2" key="1">
    <citation type="journal article" date="2015" name="Genome Announc.">
        <title>Complete Genome Sequence of Microcystis aeruginosa NIES-2549, a Bloom-Forming Cyanobacterium from Lake Kasumigaura, Japan.</title>
        <authorList>
            <person name="Yamaguchi H."/>
            <person name="Suzuki S."/>
            <person name="Tanabe Y."/>
            <person name="Osana Y."/>
            <person name="Shimura Y."/>
            <person name="Ishida K."/>
            <person name="Kawachi M."/>
        </authorList>
    </citation>
    <scope>NUCLEOTIDE SEQUENCE [LARGE SCALE GENOMIC DNA]</scope>
    <source>
        <strain evidence="1 2">NIES-2549</strain>
    </source>
</reference>
<organism evidence="1 2">
    <name type="scientific">Microcystis aeruginosa NIES-2549</name>
    <dbReference type="NCBI Taxonomy" id="1641812"/>
    <lineage>
        <taxon>Bacteria</taxon>
        <taxon>Bacillati</taxon>
        <taxon>Cyanobacteriota</taxon>
        <taxon>Cyanophyceae</taxon>
        <taxon>Oscillatoriophycideae</taxon>
        <taxon>Chroococcales</taxon>
        <taxon>Microcystaceae</taxon>
        <taxon>Microcystis</taxon>
    </lineage>
</organism>
<accession>A0A0F6RKK2</accession>
<dbReference type="EMBL" id="CP011304">
    <property type="protein sequence ID" value="AKE63563.1"/>
    <property type="molecule type" value="Genomic_DNA"/>
</dbReference>
<protein>
    <submittedName>
        <fullName evidence="1">Uncharacterized protein</fullName>
    </submittedName>
</protein>
<evidence type="ECO:0000313" key="2">
    <source>
        <dbReference type="Proteomes" id="UP000034103"/>
    </source>
</evidence>
<dbReference type="PATRIC" id="fig|1641812.3.peg.1248"/>
<dbReference type="Proteomes" id="UP000034103">
    <property type="component" value="Chromosome"/>
</dbReference>
<name>A0A0F6RKK2_MICAE</name>
<gene>
    <name evidence="1" type="ORF">MYAER_1205</name>
</gene>
<evidence type="ECO:0000313" key="1">
    <source>
        <dbReference type="EMBL" id="AKE63563.1"/>
    </source>
</evidence>
<proteinExistence type="predicted"/>